<feature type="compositionally biased region" description="Low complexity" evidence="1">
    <location>
        <begin position="448"/>
        <end position="457"/>
    </location>
</feature>
<feature type="region of interest" description="Disordered" evidence="1">
    <location>
        <begin position="1"/>
        <end position="55"/>
    </location>
</feature>
<evidence type="ECO:0000313" key="4">
    <source>
        <dbReference type="Proteomes" id="UP001153069"/>
    </source>
</evidence>
<dbReference type="InterPro" id="IPR021466">
    <property type="entry name" value="Put_rhamnosyl_transferase"/>
</dbReference>
<dbReference type="OrthoDB" id="44269at2759"/>
<feature type="region of interest" description="Disordered" evidence="1">
    <location>
        <begin position="433"/>
        <end position="473"/>
    </location>
</feature>
<dbReference type="Pfam" id="PF11316">
    <property type="entry name" value="Rhamno_transf"/>
    <property type="match status" value="1"/>
</dbReference>
<organism evidence="3 4">
    <name type="scientific">Seminavis robusta</name>
    <dbReference type="NCBI Taxonomy" id="568900"/>
    <lineage>
        <taxon>Eukaryota</taxon>
        <taxon>Sar</taxon>
        <taxon>Stramenopiles</taxon>
        <taxon>Ochrophyta</taxon>
        <taxon>Bacillariophyta</taxon>
        <taxon>Bacillariophyceae</taxon>
        <taxon>Bacillariophycidae</taxon>
        <taxon>Naviculales</taxon>
        <taxon>Naviculaceae</taxon>
        <taxon>Seminavis</taxon>
    </lineage>
</organism>
<keyword evidence="2" id="KW-1133">Transmembrane helix</keyword>
<name>A0A9N8ENF0_9STRA</name>
<keyword evidence="2" id="KW-0472">Membrane</keyword>
<feature type="transmembrane region" description="Helical" evidence="2">
    <location>
        <begin position="63"/>
        <end position="86"/>
    </location>
</feature>
<feature type="compositionally biased region" description="Basic residues" evidence="1">
    <location>
        <begin position="458"/>
        <end position="471"/>
    </location>
</feature>
<comment type="caution">
    <text evidence="3">The sequence shown here is derived from an EMBL/GenBank/DDBJ whole genome shotgun (WGS) entry which is preliminary data.</text>
</comment>
<evidence type="ECO:0000256" key="1">
    <source>
        <dbReference type="SAM" id="MobiDB-lite"/>
    </source>
</evidence>
<feature type="compositionally biased region" description="Low complexity" evidence="1">
    <location>
        <begin position="27"/>
        <end position="55"/>
    </location>
</feature>
<evidence type="ECO:0000256" key="2">
    <source>
        <dbReference type="SAM" id="Phobius"/>
    </source>
</evidence>
<dbReference type="Proteomes" id="UP001153069">
    <property type="component" value="Unassembled WGS sequence"/>
</dbReference>
<proteinExistence type="predicted"/>
<sequence>MRRPVAQSSPQEKQSSRSPQVIKNQQSLSPSSSPRSPHLRSSLSYGNTTSSTTSSTPRISLRWLCLSLMAMVALIFVMGTMGLFFVGNPWPSSDNKAQDKLLEPPTVLNQDQEEIQREIQNFLFDNNHQDPSSVSPTIQHLLETWESPLVHIVNTRFMQEQGHLKALGRARFYLFTTFCLPTMRLQSTQDFLWIIKTDLQLDVTLLHKMVHLLQPYSNIYLVASNQNYMIRNTNNNNAGNSWRDGAEIQDLLHAPIYTGNITRLYQAMLQTNRQVILETRLDADDGLHKYYLKQIQDKAIDQFLSTTSEPPKWLYWCTRRHVEWHGGAAVVKNPALLPGKNQTLSQQELVDYYGSLLVVEHSKLCITPGITVGFGIGTPADQVPIHAHDKLFQEIRSLAPHNACGYEHVKDCLELVEDFLLVAVRARTPTSAGMQRVEMEQEEQDNDTTTNNTTTTKNNKKKKKKKHHKPTPPHVSSFRMYLYWDLLHDDFGVLREQIKYTNRYILDHLVPIAKDNLQGQCTSDHSCKNETKDKLLKIIAENGG</sequence>
<accession>A0A9N8ENF0</accession>
<reference evidence="3" key="1">
    <citation type="submission" date="2020-06" db="EMBL/GenBank/DDBJ databases">
        <authorList>
            <consortium name="Plant Systems Biology data submission"/>
        </authorList>
    </citation>
    <scope>NUCLEOTIDE SEQUENCE</scope>
    <source>
        <strain evidence="3">D6</strain>
    </source>
</reference>
<dbReference type="EMBL" id="CAICTM010001223">
    <property type="protein sequence ID" value="CAB9521720.1"/>
    <property type="molecule type" value="Genomic_DNA"/>
</dbReference>
<evidence type="ECO:0000313" key="3">
    <source>
        <dbReference type="EMBL" id="CAB9521720.1"/>
    </source>
</evidence>
<keyword evidence="2" id="KW-0812">Transmembrane</keyword>
<protein>
    <submittedName>
        <fullName evidence="3">Uncharacterized protein</fullName>
    </submittedName>
</protein>
<dbReference type="AlphaFoldDB" id="A0A9N8ENF0"/>
<gene>
    <name evidence="3" type="ORF">SEMRO_1225_G254090.1</name>
</gene>
<keyword evidence="4" id="KW-1185">Reference proteome</keyword>
<feature type="compositionally biased region" description="Polar residues" evidence="1">
    <location>
        <begin position="1"/>
        <end position="26"/>
    </location>
</feature>